<dbReference type="Gramene" id="AET4Gv20227700.1">
    <property type="protein sequence ID" value="AET4Gv20227700.1"/>
    <property type="gene ID" value="AET4Gv20227700"/>
</dbReference>
<reference evidence="3" key="5">
    <citation type="journal article" date="2021" name="G3 (Bethesda)">
        <title>Aegilops tauschii genome assembly Aet v5.0 features greater sequence contiguity and improved annotation.</title>
        <authorList>
            <person name="Wang L."/>
            <person name="Zhu T."/>
            <person name="Rodriguez J.C."/>
            <person name="Deal K.R."/>
            <person name="Dubcovsky J."/>
            <person name="McGuire P.E."/>
            <person name="Lux T."/>
            <person name="Spannagl M."/>
            <person name="Mayer K.F.X."/>
            <person name="Baldrich P."/>
            <person name="Meyers B.C."/>
            <person name="Huo N."/>
            <person name="Gu Y.Q."/>
            <person name="Zhou H."/>
            <person name="Devos K.M."/>
            <person name="Bennetzen J.L."/>
            <person name="Unver T."/>
            <person name="Budak H."/>
            <person name="Gulick P.J."/>
            <person name="Galiba G."/>
            <person name="Kalapos B."/>
            <person name="Nelson D.R."/>
            <person name="Li P."/>
            <person name="You F.M."/>
            <person name="Luo M.C."/>
            <person name="Dvorak J."/>
        </authorList>
    </citation>
    <scope>NUCLEOTIDE SEQUENCE [LARGE SCALE GENOMIC DNA]</scope>
    <source>
        <strain evidence="3">cv. AL8/78</strain>
    </source>
</reference>
<dbReference type="Pfam" id="PF26429">
    <property type="entry name" value="DPBB_CI111"/>
    <property type="match status" value="1"/>
</dbReference>
<name>A0A453HLG3_AEGTS</name>
<reference evidence="4" key="2">
    <citation type="journal article" date="2017" name="Nat. Plants">
        <title>The Aegilops tauschii genome reveals multiple impacts of transposons.</title>
        <authorList>
            <person name="Zhao G."/>
            <person name="Zou C."/>
            <person name="Li K."/>
            <person name="Wang K."/>
            <person name="Li T."/>
            <person name="Gao L."/>
            <person name="Zhang X."/>
            <person name="Wang H."/>
            <person name="Yang Z."/>
            <person name="Liu X."/>
            <person name="Jiang W."/>
            <person name="Mao L."/>
            <person name="Kong X."/>
            <person name="Jiao Y."/>
            <person name="Jia J."/>
        </authorList>
    </citation>
    <scope>NUCLEOTIDE SEQUENCE [LARGE SCALE GENOMIC DNA]</scope>
    <source>
        <strain evidence="4">cv. AL8/78</strain>
    </source>
</reference>
<dbReference type="Proteomes" id="UP000015105">
    <property type="component" value="Chromosome 4D"/>
</dbReference>
<feature type="domain" description="CI111 double-psi beta barrel" evidence="2">
    <location>
        <begin position="40"/>
        <end position="103"/>
    </location>
</feature>
<feature type="compositionally biased region" description="Basic residues" evidence="1">
    <location>
        <begin position="1"/>
        <end position="10"/>
    </location>
</feature>
<reference evidence="3" key="4">
    <citation type="submission" date="2019-03" db="UniProtKB">
        <authorList>
            <consortium name="EnsemblPlants"/>
        </authorList>
    </citation>
    <scope>IDENTIFICATION</scope>
</reference>
<protein>
    <recommendedName>
        <fullName evidence="2">CI111 double-psi beta barrel domain-containing protein</fullName>
    </recommendedName>
</protein>
<evidence type="ECO:0000313" key="4">
    <source>
        <dbReference type="Proteomes" id="UP000015105"/>
    </source>
</evidence>
<evidence type="ECO:0000256" key="1">
    <source>
        <dbReference type="SAM" id="MobiDB-lite"/>
    </source>
</evidence>
<reference evidence="3" key="3">
    <citation type="journal article" date="2017" name="Nature">
        <title>Genome sequence of the progenitor of the wheat D genome Aegilops tauschii.</title>
        <authorList>
            <person name="Luo M.C."/>
            <person name="Gu Y.Q."/>
            <person name="Puiu D."/>
            <person name="Wang H."/>
            <person name="Twardziok S.O."/>
            <person name="Deal K.R."/>
            <person name="Huo N."/>
            <person name="Zhu T."/>
            <person name="Wang L."/>
            <person name="Wang Y."/>
            <person name="McGuire P.E."/>
            <person name="Liu S."/>
            <person name="Long H."/>
            <person name="Ramasamy R.K."/>
            <person name="Rodriguez J.C."/>
            <person name="Van S.L."/>
            <person name="Yuan L."/>
            <person name="Wang Z."/>
            <person name="Xia Z."/>
            <person name="Xiao L."/>
            <person name="Anderson O.D."/>
            <person name="Ouyang S."/>
            <person name="Liang Y."/>
            <person name="Zimin A.V."/>
            <person name="Pertea G."/>
            <person name="Qi P."/>
            <person name="Bennetzen J.L."/>
            <person name="Dai X."/>
            <person name="Dawson M.W."/>
            <person name="Muller H.G."/>
            <person name="Kugler K."/>
            <person name="Rivarola-Duarte L."/>
            <person name="Spannagl M."/>
            <person name="Mayer K.F.X."/>
            <person name="Lu F.H."/>
            <person name="Bevan M.W."/>
            <person name="Leroy P."/>
            <person name="Li P."/>
            <person name="You F.M."/>
            <person name="Sun Q."/>
            <person name="Liu Z."/>
            <person name="Lyons E."/>
            <person name="Wicker T."/>
            <person name="Salzberg S.L."/>
            <person name="Devos K.M."/>
            <person name="Dvorak J."/>
        </authorList>
    </citation>
    <scope>NUCLEOTIDE SEQUENCE [LARGE SCALE GENOMIC DNA]</scope>
    <source>
        <strain evidence="3">cv. AL8/78</strain>
    </source>
</reference>
<evidence type="ECO:0000259" key="2">
    <source>
        <dbReference type="Pfam" id="PF26429"/>
    </source>
</evidence>
<keyword evidence="4" id="KW-1185">Reference proteome</keyword>
<dbReference type="EnsemblPlants" id="AET4Gv20227700.1">
    <property type="protein sequence ID" value="AET4Gv20227700.1"/>
    <property type="gene ID" value="AET4Gv20227700"/>
</dbReference>
<dbReference type="AlphaFoldDB" id="A0A453HLG3"/>
<proteinExistence type="predicted"/>
<accession>A0A453HLG3</accession>
<sequence>MSSKGKKKQKPSVSPQPSPRTPLSRAREGAGGCILDLPSTAAAAAARYPALVPRGGAGCFTGTVFDVVSRGGIRGGEGTLWLSGDAMASSGLRHGCLVSVCSSSKLGFLSAPN</sequence>
<reference evidence="4" key="1">
    <citation type="journal article" date="2014" name="Science">
        <title>Ancient hybridizations among the ancestral genomes of bread wheat.</title>
        <authorList>
            <consortium name="International Wheat Genome Sequencing Consortium,"/>
            <person name="Marcussen T."/>
            <person name="Sandve S.R."/>
            <person name="Heier L."/>
            <person name="Spannagl M."/>
            <person name="Pfeifer M."/>
            <person name="Jakobsen K.S."/>
            <person name="Wulff B.B."/>
            <person name="Steuernagel B."/>
            <person name="Mayer K.F."/>
            <person name="Olsen O.A."/>
        </authorList>
    </citation>
    <scope>NUCLEOTIDE SEQUENCE [LARGE SCALE GENOMIC DNA]</scope>
    <source>
        <strain evidence="4">cv. AL8/78</strain>
    </source>
</reference>
<evidence type="ECO:0000313" key="3">
    <source>
        <dbReference type="EnsemblPlants" id="AET4Gv20227700.1"/>
    </source>
</evidence>
<feature type="region of interest" description="Disordered" evidence="1">
    <location>
        <begin position="1"/>
        <end position="31"/>
    </location>
</feature>
<dbReference type="InterPro" id="IPR058958">
    <property type="entry name" value="DPBB_CI111"/>
</dbReference>
<organism evidence="3 4">
    <name type="scientific">Aegilops tauschii subsp. strangulata</name>
    <name type="common">Goatgrass</name>
    <dbReference type="NCBI Taxonomy" id="200361"/>
    <lineage>
        <taxon>Eukaryota</taxon>
        <taxon>Viridiplantae</taxon>
        <taxon>Streptophyta</taxon>
        <taxon>Embryophyta</taxon>
        <taxon>Tracheophyta</taxon>
        <taxon>Spermatophyta</taxon>
        <taxon>Magnoliopsida</taxon>
        <taxon>Liliopsida</taxon>
        <taxon>Poales</taxon>
        <taxon>Poaceae</taxon>
        <taxon>BOP clade</taxon>
        <taxon>Pooideae</taxon>
        <taxon>Triticodae</taxon>
        <taxon>Triticeae</taxon>
        <taxon>Triticinae</taxon>
        <taxon>Aegilops</taxon>
    </lineage>
</organism>